<reference evidence="1 2" key="1">
    <citation type="submission" date="2017-10" db="EMBL/GenBank/DDBJ databases">
        <title>Comparative genomics in systemic dimorphic fungi from Ajellomycetaceae.</title>
        <authorList>
            <person name="Munoz J.F."/>
            <person name="Mcewen J.G."/>
            <person name="Clay O.K."/>
            <person name="Cuomo C.A."/>
        </authorList>
    </citation>
    <scope>NUCLEOTIDE SEQUENCE [LARGE SCALE GENOMIC DNA]</scope>
    <source>
        <strain evidence="1 2">UAMH130</strain>
    </source>
</reference>
<comment type="caution">
    <text evidence="1">The sequence shown here is derived from an EMBL/GenBank/DDBJ whole genome shotgun (WGS) entry which is preliminary data.</text>
</comment>
<keyword evidence="2" id="KW-1185">Reference proteome</keyword>
<name>A0A2B7WFM7_9EURO</name>
<dbReference type="Proteomes" id="UP000224080">
    <property type="component" value="Unassembled WGS sequence"/>
</dbReference>
<organism evidence="1 2">
    <name type="scientific">Blastomyces parvus</name>
    <dbReference type="NCBI Taxonomy" id="2060905"/>
    <lineage>
        <taxon>Eukaryota</taxon>
        <taxon>Fungi</taxon>
        <taxon>Dikarya</taxon>
        <taxon>Ascomycota</taxon>
        <taxon>Pezizomycotina</taxon>
        <taxon>Eurotiomycetes</taxon>
        <taxon>Eurotiomycetidae</taxon>
        <taxon>Onygenales</taxon>
        <taxon>Ajellomycetaceae</taxon>
        <taxon>Blastomyces</taxon>
    </lineage>
</organism>
<gene>
    <name evidence="1" type="ORF">GX51_08276</name>
</gene>
<dbReference type="AlphaFoldDB" id="A0A2B7WFM7"/>
<protein>
    <submittedName>
        <fullName evidence="1">Uncharacterized protein</fullName>
    </submittedName>
</protein>
<proteinExistence type="predicted"/>
<accession>A0A2B7WFM7</accession>
<dbReference type="EMBL" id="PDNC01000240">
    <property type="protein sequence ID" value="PGG95347.1"/>
    <property type="molecule type" value="Genomic_DNA"/>
</dbReference>
<sequence length="410" mass="46202">MSAFKALSFPFDPGGLPVSKSRVLASKNGRTVEFLPVQETAFPKKDAAQHMLSGLLLSAGRTELIKSSKLESFPPLLPDPFSFFHTTNLLFPHCLLVTHAILQRHNIQKPHHMCPPVRLGVPSLKLLQAAHMQAVIASLRRMEALRAEEEAQSQALAYASNDCREMILVSLSGPEPSPQERARIDACRRAVDFAESIKNLVVELRPGMAAHKGVLEQISALLFFVRVWCLSFRKFAATRTYVNYRPWEHFKSFDANESRSPAYCLGEILQHQVRTDDEFRDMITYALDNSPCWEGLMLFGEAVEVVEIVNRAILRLRGALYEGYLKDLYYPEWVICRNLFNFLIDWRRCFLRFHGQGYQLAPRAILPPSLGGPHPGFSEEPASDMPASPTSPVYSLWEISSADLSLDGTQ</sequence>
<evidence type="ECO:0000313" key="1">
    <source>
        <dbReference type="EMBL" id="PGG95347.1"/>
    </source>
</evidence>
<evidence type="ECO:0000313" key="2">
    <source>
        <dbReference type="Proteomes" id="UP000224080"/>
    </source>
</evidence>